<gene>
    <name evidence="5" type="ORF">HINF_LOCUS20973</name>
    <name evidence="4" type="ORF">HINF_LOCUS50844</name>
</gene>
<reference evidence="4" key="1">
    <citation type="submission" date="2023-06" db="EMBL/GenBank/DDBJ databases">
        <authorList>
            <person name="Kurt Z."/>
        </authorList>
    </citation>
    <scope>NUCLEOTIDE SEQUENCE</scope>
</reference>
<dbReference type="PANTHER" id="PTHR46652">
    <property type="entry name" value="LEUCINE-RICH REPEAT AND IQ DOMAIN-CONTAINING PROTEIN 1-RELATED"/>
    <property type="match status" value="1"/>
</dbReference>
<dbReference type="PANTHER" id="PTHR46652:SF3">
    <property type="entry name" value="LEUCINE-RICH REPEAT-CONTAINING PROTEIN 9"/>
    <property type="match status" value="1"/>
</dbReference>
<reference evidence="5 6" key="2">
    <citation type="submission" date="2024-07" db="EMBL/GenBank/DDBJ databases">
        <authorList>
            <person name="Akdeniz Z."/>
        </authorList>
    </citation>
    <scope>NUCLEOTIDE SEQUENCE [LARGE SCALE GENOMIC DNA]</scope>
</reference>
<proteinExistence type="predicted"/>
<organism evidence="4">
    <name type="scientific">Hexamita inflata</name>
    <dbReference type="NCBI Taxonomy" id="28002"/>
    <lineage>
        <taxon>Eukaryota</taxon>
        <taxon>Metamonada</taxon>
        <taxon>Diplomonadida</taxon>
        <taxon>Hexamitidae</taxon>
        <taxon>Hexamitinae</taxon>
        <taxon>Hexamita</taxon>
    </lineage>
</organism>
<feature type="compositionally biased region" description="Polar residues" evidence="3">
    <location>
        <begin position="595"/>
        <end position="606"/>
    </location>
</feature>
<evidence type="ECO:0000313" key="4">
    <source>
        <dbReference type="EMBL" id="CAI9963199.1"/>
    </source>
</evidence>
<name>A0AA86R0F6_9EUKA</name>
<evidence type="ECO:0000256" key="2">
    <source>
        <dbReference type="ARBA" id="ARBA00022737"/>
    </source>
</evidence>
<keyword evidence="6" id="KW-1185">Reference proteome</keyword>
<dbReference type="InterPro" id="IPR032675">
    <property type="entry name" value="LRR_dom_sf"/>
</dbReference>
<comment type="caution">
    <text evidence="4">The sequence shown here is derived from an EMBL/GenBank/DDBJ whole genome shotgun (WGS) entry which is preliminary data.</text>
</comment>
<evidence type="ECO:0000313" key="6">
    <source>
        <dbReference type="Proteomes" id="UP001642409"/>
    </source>
</evidence>
<evidence type="ECO:0000313" key="5">
    <source>
        <dbReference type="EMBL" id="CAL6008143.1"/>
    </source>
</evidence>
<feature type="region of interest" description="Disordered" evidence="3">
    <location>
        <begin position="568"/>
        <end position="606"/>
    </location>
</feature>
<sequence>MTNLTINSSSPVLDLSFNEISTLNVQQDVEHIRALILTGNAIDDFSFLRYFPNLQFLHCDSCDLSSFMDVRLDFLPNLTHLVLRDNAFTSLRYLRSHPVLRVLDISNSQIFSLENASAQFPSLQRFQFGSVQVKQNNLRLNPLQIFRTFFGQNTFAVLQQEQIQNVQFVVMTEGNKVFVNAQKLLNIPVKNHVIGIKCYVISEFQVALSRQIEAKLSQIIDFDINIKESFKMELVHYPTEKRTEILDQLKSQEAESIKNSPFNFNLLQIEMLGEKIAFLIDRRSNQLISFAKAEEYVQKIVDGNNGFTVQLKKQNAPFYDQIEQWEHKIAVEDAHLPNQMEVFIQGQHLQHQIQFSTLTPRVNEFCTLAHPSISRVQYFVTQLTHQQLIVKIKNELEVFDIVLSESVIKELLSRALESPLDFNVEKLTVKIILLIEALKVPITVQLVENDSYVSNFCLSKYLCAVYQQNQQTQILFAKNAVQNNLQNVYCELSKQRSRINAKLLQNGRQVTGEFVFSFFLNGKLIKEGNEAFVDILQQQGVVFAKAQQLGNETEWTAEIIIDSSEKQINENQSQNESNYSNASHRSSRQRIKKNAVQNSELPPRTQ</sequence>
<dbReference type="AlphaFoldDB" id="A0AA86R0F6"/>
<dbReference type="InterPro" id="IPR050836">
    <property type="entry name" value="SDS22/Internalin_LRR"/>
</dbReference>
<evidence type="ECO:0000256" key="1">
    <source>
        <dbReference type="ARBA" id="ARBA00022614"/>
    </source>
</evidence>
<keyword evidence="2" id="KW-0677">Repeat</keyword>
<dbReference type="SUPFAM" id="SSF52058">
    <property type="entry name" value="L domain-like"/>
    <property type="match status" value="1"/>
</dbReference>
<dbReference type="Gene3D" id="3.80.10.10">
    <property type="entry name" value="Ribonuclease Inhibitor"/>
    <property type="match status" value="1"/>
</dbReference>
<dbReference type="Proteomes" id="UP001642409">
    <property type="component" value="Unassembled WGS sequence"/>
</dbReference>
<accession>A0AA86R0F6</accession>
<feature type="compositionally biased region" description="Low complexity" evidence="3">
    <location>
        <begin position="569"/>
        <end position="581"/>
    </location>
</feature>
<dbReference type="EMBL" id="CATOUU010000967">
    <property type="protein sequence ID" value="CAI9963199.1"/>
    <property type="molecule type" value="Genomic_DNA"/>
</dbReference>
<keyword evidence="1" id="KW-0433">Leucine-rich repeat</keyword>
<evidence type="ECO:0000256" key="3">
    <source>
        <dbReference type="SAM" id="MobiDB-lite"/>
    </source>
</evidence>
<dbReference type="EMBL" id="CAXDID020000057">
    <property type="protein sequence ID" value="CAL6008143.1"/>
    <property type="molecule type" value="Genomic_DNA"/>
</dbReference>
<protein>
    <submittedName>
        <fullName evidence="4">Leucine-rich repeat domain superfamily</fullName>
    </submittedName>
    <submittedName>
        <fullName evidence="5">Leucine-rich_repeat domain superfamily</fullName>
    </submittedName>
</protein>